<comment type="caution">
    <text evidence="1">The sequence shown here is derived from an EMBL/GenBank/DDBJ whole genome shotgun (WGS) entry which is preliminary data.</text>
</comment>
<dbReference type="InParanoid" id="A0A482WQD0"/>
<accession>A0A482WQD0</accession>
<sequence length="236" mass="27735">MAYYADRDFITIYRKDYGPKCYCRVLPCPFKSDYKDIIRGPFTEFVSSPAKKTDFGEKTRTEIEKLDECRKRLLSNHPKLIRYLEEEIDENKLSDPKDGKTIYQKDYCKPEDKFESKKTLDRRRETLPSDWADIPATVQKASYRDFKKLVNWNVVPEKIKLQPSVFQPNYKERKILKVRTGESEYEGKISALGETIINDNLHGKLFDSSDICAMIDEIDLRRTEGGYVVRAPYQQQ</sequence>
<dbReference type="OrthoDB" id="7201605at2759"/>
<keyword evidence="2" id="KW-1185">Reference proteome</keyword>
<dbReference type="AlphaFoldDB" id="A0A482WQD0"/>
<evidence type="ECO:0000313" key="2">
    <source>
        <dbReference type="Proteomes" id="UP000291343"/>
    </source>
</evidence>
<name>A0A482WQD0_LAOST</name>
<protein>
    <submittedName>
        <fullName evidence="1">Uncharacterized protein</fullName>
    </submittedName>
</protein>
<dbReference type="EMBL" id="QKKF02027689">
    <property type="protein sequence ID" value="RZF35713.1"/>
    <property type="molecule type" value="Genomic_DNA"/>
</dbReference>
<gene>
    <name evidence="1" type="ORF">LSTR_LSTR009581</name>
</gene>
<proteinExistence type="predicted"/>
<organism evidence="1 2">
    <name type="scientific">Laodelphax striatellus</name>
    <name type="common">Small brown planthopper</name>
    <name type="synonym">Delphax striatella</name>
    <dbReference type="NCBI Taxonomy" id="195883"/>
    <lineage>
        <taxon>Eukaryota</taxon>
        <taxon>Metazoa</taxon>
        <taxon>Ecdysozoa</taxon>
        <taxon>Arthropoda</taxon>
        <taxon>Hexapoda</taxon>
        <taxon>Insecta</taxon>
        <taxon>Pterygota</taxon>
        <taxon>Neoptera</taxon>
        <taxon>Paraneoptera</taxon>
        <taxon>Hemiptera</taxon>
        <taxon>Auchenorrhyncha</taxon>
        <taxon>Fulgoroidea</taxon>
        <taxon>Delphacidae</taxon>
        <taxon>Criomorphinae</taxon>
        <taxon>Laodelphax</taxon>
    </lineage>
</organism>
<reference evidence="1 2" key="1">
    <citation type="journal article" date="2017" name="Gigascience">
        <title>Genome sequence of the small brown planthopper, Laodelphax striatellus.</title>
        <authorList>
            <person name="Zhu J."/>
            <person name="Jiang F."/>
            <person name="Wang X."/>
            <person name="Yang P."/>
            <person name="Bao Y."/>
            <person name="Zhao W."/>
            <person name="Wang W."/>
            <person name="Lu H."/>
            <person name="Wang Q."/>
            <person name="Cui N."/>
            <person name="Li J."/>
            <person name="Chen X."/>
            <person name="Luo L."/>
            <person name="Yu J."/>
            <person name="Kang L."/>
            <person name="Cui F."/>
        </authorList>
    </citation>
    <scope>NUCLEOTIDE SEQUENCE [LARGE SCALE GENOMIC DNA]</scope>
    <source>
        <strain evidence="1">Lst14</strain>
    </source>
</reference>
<dbReference type="Proteomes" id="UP000291343">
    <property type="component" value="Unassembled WGS sequence"/>
</dbReference>
<evidence type="ECO:0000313" key="1">
    <source>
        <dbReference type="EMBL" id="RZF35713.1"/>
    </source>
</evidence>